<sequence>TSLIYFSFFDLAFVGIWYLVYPLFPFNFEGTFFLLVCFYAFYKYLVKKEIPNPTEG</sequence>
<keyword evidence="1" id="KW-1133">Transmembrane helix</keyword>
<feature type="non-terminal residue" evidence="2">
    <location>
        <position position="1"/>
    </location>
</feature>
<evidence type="ECO:0000256" key="1">
    <source>
        <dbReference type="SAM" id="Phobius"/>
    </source>
</evidence>
<dbReference type="EMBL" id="BART01008532">
    <property type="protein sequence ID" value="GAG54889.1"/>
    <property type="molecule type" value="Genomic_DNA"/>
</dbReference>
<dbReference type="AlphaFoldDB" id="X0YFW1"/>
<feature type="transmembrane region" description="Helical" evidence="1">
    <location>
        <begin position="16"/>
        <end position="42"/>
    </location>
</feature>
<protein>
    <submittedName>
        <fullName evidence="2">Uncharacterized protein</fullName>
    </submittedName>
</protein>
<gene>
    <name evidence="2" type="ORF">S01H4_19173</name>
</gene>
<organism evidence="2">
    <name type="scientific">marine sediment metagenome</name>
    <dbReference type="NCBI Taxonomy" id="412755"/>
    <lineage>
        <taxon>unclassified sequences</taxon>
        <taxon>metagenomes</taxon>
        <taxon>ecological metagenomes</taxon>
    </lineage>
</organism>
<comment type="caution">
    <text evidence="2">The sequence shown here is derived from an EMBL/GenBank/DDBJ whole genome shotgun (WGS) entry which is preliminary data.</text>
</comment>
<keyword evidence="1" id="KW-0812">Transmembrane</keyword>
<name>X0YFW1_9ZZZZ</name>
<reference evidence="2" key="1">
    <citation type="journal article" date="2014" name="Front. Microbiol.">
        <title>High frequency of phylogenetically diverse reductive dehalogenase-homologous genes in deep subseafloor sedimentary metagenomes.</title>
        <authorList>
            <person name="Kawai M."/>
            <person name="Futagami T."/>
            <person name="Toyoda A."/>
            <person name="Takaki Y."/>
            <person name="Nishi S."/>
            <person name="Hori S."/>
            <person name="Arai W."/>
            <person name="Tsubouchi T."/>
            <person name="Morono Y."/>
            <person name="Uchiyama I."/>
            <person name="Ito T."/>
            <person name="Fujiyama A."/>
            <person name="Inagaki F."/>
            <person name="Takami H."/>
        </authorList>
    </citation>
    <scope>NUCLEOTIDE SEQUENCE</scope>
    <source>
        <strain evidence="2">Expedition CK06-06</strain>
    </source>
</reference>
<accession>X0YFW1</accession>
<keyword evidence="1" id="KW-0472">Membrane</keyword>
<proteinExistence type="predicted"/>
<evidence type="ECO:0000313" key="2">
    <source>
        <dbReference type="EMBL" id="GAG54889.1"/>
    </source>
</evidence>